<evidence type="ECO:0000313" key="2">
    <source>
        <dbReference type="EMBL" id="MFC5217957.1"/>
    </source>
</evidence>
<gene>
    <name evidence="2" type="ORF">ACFPQ9_29395</name>
</gene>
<feature type="region of interest" description="Disordered" evidence="1">
    <location>
        <begin position="27"/>
        <end position="63"/>
    </location>
</feature>
<dbReference type="Proteomes" id="UP001596263">
    <property type="component" value="Unassembled WGS sequence"/>
</dbReference>
<organism evidence="2 3">
    <name type="scientific">Streptomyces coerulescens</name>
    <dbReference type="NCBI Taxonomy" id="29304"/>
    <lineage>
        <taxon>Bacteria</taxon>
        <taxon>Bacillati</taxon>
        <taxon>Actinomycetota</taxon>
        <taxon>Actinomycetes</taxon>
        <taxon>Kitasatosporales</taxon>
        <taxon>Streptomycetaceae</taxon>
        <taxon>Streptomyces</taxon>
    </lineage>
</organism>
<proteinExistence type="predicted"/>
<keyword evidence="3" id="KW-1185">Reference proteome</keyword>
<accession>A0ABW0CRP4</accession>
<evidence type="ECO:0000313" key="3">
    <source>
        <dbReference type="Proteomes" id="UP001596263"/>
    </source>
</evidence>
<comment type="caution">
    <text evidence="2">The sequence shown here is derived from an EMBL/GenBank/DDBJ whole genome shotgun (WGS) entry which is preliminary data.</text>
</comment>
<reference evidence="3" key="1">
    <citation type="journal article" date="2019" name="Int. J. Syst. Evol. Microbiol.">
        <title>The Global Catalogue of Microorganisms (GCM) 10K type strain sequencing project: providing services to taxonomists for standard genome sequencing and annotation.</title>
        <authorList>
            <consortium name="The Broad Institute Genomics Platform"/>
            <consortium name="The Broad Institute Genome Sequencing Center for Infectious Disease"/>
            <person name="Wu L."/>
            <person name="Ma J."/>
        </authorList>
    </citation>
    <scope>NUCLEOTIDE SEQUENCE [LARGE SCALE GENOMIC DNA]</scope>
    <source>
        <strain evidence="3">KCTC 42586</strain>
    </source>
</reference>
<evidence type="ECO:0000256" key="1">
    <source>
        <dbReference type="SAM" id="MobiDB-lite"/>
    </source>
</evidence>
<dbReference type="EMBL" id="JBHSKM010000023">
    <property type="protein sequence ID" value="MFC5217957.1"/>
    <property type="molecule type" value="Genomic_DNA"/>
</dbReference>
<dbReference type="RefSeq" id="WP_380859821.1">
    <property type="nucleotide sequence ID" value="NZ_JBHSKM010000023.1"/>
</dbReference>
<protein>
    <submittedName>
        <fullName evidence="2">Uncharacterized protein</fullName>
    </submittedName>
</protein>
<name>A0ABW0CRP4_STRCD</name>
<sequence length="63" mass="6272">MITQVEHSSAGTGAADLALALAIAGALNPPTAPPRAPELATTAPPSAGRRTSAGRGRRRTVRG</sequence>